<dbReference type="GO" id="GO:0016740">
    <property type="term" value="F:transferase activity"/>
    <property type="evidence" value="ECO:0007669"/>
    <property type="project" value="UniProtKB-KW"/>
</dbReference>
<dbReference type="OrthoDB" id="9814821at2"/>
<dbReference type="SUPFAM" id="SSF75304">
    <property type="entry name" value="Amidase signature (AS) enzymes"/>
    <property type="match status" value="1"/>
</dbReference>
<evidence type="ECO:0000313" key="4">
    <source>
        <dbReference type="Proteomes" id="UP000199205"/>
    </source>
</evidence>
<dbReference type="Pfam" id="PF01425">
    <property type="entry name" value="Amidase"/>
    <property type="match status" value="1"/>
</dbReference>
<keyword evidence="3" id="KW-0808">Transferase</keyword>
<organism evidence="3 4">
    <name type="scientific">Rhizobium lusitanum</name>
    <dbReference type="NCBI Taxonomy" id="293958"/>
    <lineage>
        <taxon>Bacteria</taxon>
        <taxon>Pseudomonadati</taxon>
        <taxon>Pseudomonadota</taxon>
        <taxon>Alphaproteobacteria</taxon>
        <taxon>Hyphomicrobiales</taxon>
        <taxon>Rhizobiaceae</taxon>
        <taxon>Rhizobium/Agrobacterium group</taxon>
        <taxon>Rhizobium</taxon>
    </lineage>
</organism>
<feature type="domain" description="Amidase" evidence="2">
    <location>
        <begin position="25"/>
        <end position="430"/>
    </location>
</feature>
<dbReference type="InterPro" id="IPR023631">
    <property type="entry name" value="Amidase_dom"/>
</dbReference>
<dbReference type="InterPro" id="IPR036928">
    <property type="entry name" value="AS_sf"/>
</dbReference>
<dbReference type="PANTHER" id="PTHR11895:SF7">
    <property type="entry name" value="GLUTAMYL-TRNA(GLN) AMIDOTRANSFERASE SUBUNIT A, MITOCHONDRIAL"/>
    <property type="match status" value="1"/>
</dbReference>
<protein>
    <submittedName>
        <fullName evidence="3">Aspartyl-tRNA(Asn)/glutamyl-tRNA(Gln) amidotransferase subunit A</fullName>
    </submittedName>
</protein>
<evidence type="ECO:0000256" key="1">
    <source>
        <dbReference type="ARBA" id="ARBA00009199"/>
    </source>
</evidence>
<sequence>MAKHLPQTIAQIHVSFAAGMSPVTLVEDCLRRIDELNGKNRAMIFVARDEALEEAREAEAVIRAGKRLGSLHGIPIAVKDVIDVRGWQTTAASRLFDSDDTVSDARCVANLRSAGAIIIGKTNLHELTAGNHDNPWYGKVVNPIDPERGTGGTSSGSAAAVAAGFCVAAIGTDTGGSNRSVAAATGLAGFKPTNGVIDPTGTLPTAPTFDTIGPIAASVADARLLHYAMVGMDPPDERSVSVSGLRIGVCPDLYAAAVDPATIAAHDAFLASAQMAGAQIQALPFQFAREVREAGLTILMYEFRTHYGRLVEAQPERVGAAVRNFLSTGAPISEAGYRSALAYRAQIQGEFQNLMSEVDVLATPVVPGFAPRLSDEMTAVGNEFVPYGLAGGHFRRWANFFGVPTLAMPVPTKGALPASMQITTPQDTDDYLFSVCSALSRLGTGSAY</sequence>
<accession>A0A1C3WDV9</accession>
<dbReference type="AlphaFoldDB" id="A0A1C3WDV9"/>
<evidence type="ECO:0000259" key="2">
    <source>
        <dbReference type="Pfam" id="PF01425"/>
    </source>
</evidence>
<dbReference type="Gene3D" id="3.90.1300.10">
    <property type="entry name" value="Amidase signature (AS) domain"/>
    <property type="match status" value="1"/>
</dbReference>
<dbReference type="InterPro" id="IPR000120">
    <property type="entry name" value="Amidase"/>
</dbReference>
<evidence type="ECO:0000313" key="3">
    <source>
        <dbReference type="EMBL" id="SCB38075.1"/>
    </source>
</evidence>
<name>A0A1C3WDV9_9HYPH</name>
<dbReference type="Proteomes" id="UP000199205">
    <property type="component" value="Unassembled WGS sequence"/>
</dbReference>
<proteinExistence type="inferred from homology"/>
<dbReference type="PANTHER" id="PTHR11895">
    <property type="entry name" value="TRANSAMIDASE"/>
    <property type="match status" value="1"/>
</dbReference>
<gene>
    <name evidence="3" type="ORF">GA0061101_110125</name>
</gene>
<reference evidence="3 4" key="1">
    <citation type="submission" date="2016-08" db="EMBL/GenBank/DDBJ databases">
        <authorList>
            <person name="Seilhamer J.J."/>
        </authorList>
    </citation>
    <scope>NUCLEOTIDE SEQUENCE [LARGE SCALE GENOMIC DNA]</scope>
    <source>
        <strain evidence="3 4">P1-7</strain>
    </source>
</reference>
<dbReference type="EMBL" id="FMAF01000010">
    <property type="protein sequence ID" value="SCB38075.1"/>
    <property type="molecule type" value="Genomic_DNA"/>
</dbReference>
<comment type="similarity">
    <text evidence="1">Belongs to the amidase family.</text>
</comment>